<evidence type="ECO:0000313" key="6">
    <source>
        <dbReference type="EMBL" id="KUG51894.1"/>
    </source>
</evidence>
<dbReference type="InterPro" id="IPR003689">
    <property type="entry name" value="ZIP"/>
</dbReference>
<evidence type="ECO:0000313" key="7">
    <source>
        <dbReference type="Proteomes" id="UP000054837"/>
    </source>
</evidence>
<protein>
    <recommendedName>
        <fullName evidence="8">Zinc transporter ZupT</fullName>
    </recommendedName>
</protein>
<evidence type="ECO:0000256" key="2">
    <source>
        <dbReference type="ARBA" id="ARBA00022692"/>
    </source>
</evidence>
<accession>A0A0W8I2B7</accession>
<evidence type="ECO:0008006" key="8">
    <source>
        <dbReference type="Google" id="ProtNLM"/>
    </source>
</evidence>
<keyword evidence="3 5" id="KW-1133">Transmembrane helix</keyword>
<dbReference type="PANTHER" id="PTHR11040">
    <property type="entry name" value="ZINC/IRON TRANSPORTER"/>
    <property type="match status" value="1"/>
</dbReference>
<evidence type="ECO:0000256" key="1">
    <source>
        <dbReference type="ARBA" id="ARBA00004141"/>
    </source>
</evidence>
<dbReference type="EMBL" id="LQBL01000031">
    <property type="protein sequence ID" value="KUG51894.1"/>
    <property type="molecule type" value="Genomic_DNA"/>
</dbReference>
<dbReference type="STRING" id="767452.AVL62_08110"/>
<gene>
    <name evidence="6" type="ORF">AVL62_08110</name>
</gene>
<dbReference type="GO" id="GO:0005385">
    <property type="term" value="F:zinc ion transmembrane transporter activity"/>
    <property type="evidence" value="ECO:0007669"/>
    <property type="project" value="TreeGrafter"/>
</dbReference>
<dbReference type="Proteomes" id="UP000054837">
    <property type="component" value="Unassembled WGS sequence"/>
</dbReference>
<dbReference type="AlphaFoldDB" id="A0A0W8I2B7"/>
<dbReference type="Pfam" id="PF02535">
    <property type="entry name" value="Zip"/>
    <property type="match status" value="1"/>
</dbReference>
<organism evidence="6 7">
    <name type="scientific">Serinicoccus chungangensis</name>
    <dbReference type="NCBI Taxonomy" id="767452"/>
    <lineage>
        <taxon>Bacteria</taxon>
        <taxon>Bacillati</taxon>
        <taxon>Actinomycetota</taxon>
        <taxon>Actinomycetes</taxon>
        <taxon>Micrococcales</taxon>
        <taxon>Ornithinimicrobiaceae</taxon>
        <taxon>Serinicoccus</taxon>
    </lineage>
</organism>
<reference evidence="6 7" key="1">
    <citation type="submission" date="2015-12" db="EMBL/GenBank/DDBJ databases">
        <title>Serinicoccus chungangenesis strain CD08_5 genome sequencing and assembly.</title>
        <authorList>
            <person name="Chander A.M."/>
            <person name="Kaur G."/>
            <person name="Nair G.R."/>
            <person name="Dhawan D.K."/>
            <person name="Kochhar R.K."/>
            <person name="Mayilraj S."/>
            <person name="Bhadada S.K."/>
        </authorList>
    </citation>
    <scope>NUCLEOTIDE SEQUENCE [LARGE SCALE GENOMIC DNA]</scope>
    <source>
        <strain evidence="6 7">CD08_5</strain>
    </source>
</reference>
<feature type="transmembrane region" description="Helical" evidence="5">
    <location>
        <begin position="143"/>
        <end position="167"/>
    </location>
</feature>
<feature type="transmembrane region" description="Helical" evidence="5">
    <location>
        <begin position="207"/>
        <end position="226"/>
    </location>
</feature>
<sequence length="258" mass="26294">MLLALGVTLLAGLATSVGGVIGTRSRMVRPGAMAVALAFAAGLMLTISLVEIAPAALDSMTGALGRGPAVAAVLGAMALGAGVVYALRRLLPHRPAPGVPDVRGLDPTLLRSGVLIALVVTLHNLPEGLATFLSTVEDPAGGVVLAFAIAIHNVPEGLAVAAPIYVATRNRRQAMLWATLSGLAEPAGGLLGYLALRALLPPAWLDLSLALVAGMMIAVSLLELVPGARRYAVGHREVLVGLFLGAVVMVLSLALLRR</sequence>
<evidence type="ECO:0000256" key="3">
    <source>
        <dbReference type="ARBA" id="ARBA00022989"/>
    </source>
</evidence>
<name>A0A0W8I2B7_9MICO</name>
<keyword evidence="2 5" id="KW-0812">Transmembrane</keyword>
<feature type="transmembrane region" description="Helical" evidence="5">
    <location>
        <begin position="174"/>
        <end position="195"/>
    </location>
</feature>
<feature type="transmembrane region" description="Helical" evidence="5">
    <location>
        <begin position="238"/>
        <end position="256"/>
    </location>
</feature>
<evidence type="ECO:0000256" key="4">
    <source>
        <dbReference type="ARBA" id="ARBA00023136"/>
    </source>
</evidence>
<comment type="subcellular location">
    <subcellularLocation>
        <location evidence="1">Membrane</location>
        <topology evidence="1">Multi-pass membrane protein</topology>
    </subcellularLocation>
</comment>
<comment type="caution">
    <text evidence="6">The sequence shown here is derived from an EMBL/GenBank/DDBJ whole genome shotgun (WGS) entry which is preliminary data.</text>
</comment>
<keyword evidence="7" id="KW-1185">Reference proteome</keyword>
<dbReference type="PANTHER" id="PTHR11040:SF205">
    <property type="entry name" value="ZINC TRANSPORTER ZUPT"/>
    <property type="match status" value="1"/>
</dbReference>
<dbReference type="GO" id="GO:0016020">
    <property type="term" value="C:membrane"/>
    <property type="evidence" value="ECO:0007669"/>
    <property type="project" value="UniProtKB-SubCell"/>
</dbReference>
<evidence type="ECO:0000256" key="5">
    <source>
        <dbReference type="SAM" id="Phobius"/>
    </source>
</evidence>
<feature type="transmembrane region" description="Helical" evidence="5">
    <location>
        <begin position="69"/>
        <end position="87"/>
    </location>
</feature>
<keyword evidence="4 5" id="KW-0472">Membrane</keyword>
<proteinExistence type="predicted"/>
<feature type="transmembrane region" description="Helical" evidence="5">
    <location>
        <begin position="34"/>
        <end position="57"/>
    </location>
</feature>